<keyword evidence="2" id="KW-1185">Reference proteome</keyword>
<accession>A0ABX2WGG6</accession>
<gene>
    <name evidence="1" type="ORF">A9Z40_08210</name>
</gene>
<sequence length="98" mass="10379">MRSPLDPDTQLDVRLSSICGRNRYTHDPAPVLAELAEAAGARADILAHVAGRWSGYYDSPETHVLAAALAALPGAAEWVHVGRRRRDVAAVIGPGGAR</sequence>
<dbReference type="Proteomes" id="UP000093918">
    <property type="component" value="Unassembled WGS sequence"/>
</dbReference>
<dbReference type="RefSeq" id="WP_064956678.1">
    <property type="nucleotide sequence ID" value="NZ_LZEM01000021.1"/>
</dbReference>
<comment type="caution">
    <text evidence="1">The sequence shown here is derived from an EMBL/GenBank/DDBJ whole genome shotgun (WGS) entry which is preliminary data.</text>
</comment>
<proteinExistence type="predicted"/>
<evidence type="ECO:0000313" key="1">
    <source>
        <dbReference type="EMBL" id="OAZ39794.1"/>
    </source>
</evidence>
<organism evidence="1 2">
    <name type="scientific">Microbacterium arborescens</name>
    <dbReference type="NCBI Taxonomy" id="33883"/>
    <lineage>
        <taxon>Bacteria</taxon>
        <taxon>Bacillati</taxon>
        <taxon>Actinomycetota</taxon>
        <taxon>Actinomycetes</taxon>
        <taxon>Micrococcales</taxon>
        <taxon>Microbacteriaceae</taxon>
        <taxon>Microbacterium</taxon>
    </lineage>
</organism>
<name>A0ABX2WGG6_9MICO</name>
<evidence type="ECO:0000313" key="2">
    <source>
        <dbReference type="Proteomes" id="UP000093918"/>
    </source>
</evidence>
<reference evidence="2" key="1">
    <citation type="submission" date="2016-06" db="EMBL/GenBank/DDBJ databases">
        <title>Genome sequencing of cellulolytic organisms.</title>
        <authorList>
            <person name="Bohra V."/>
            <person name="Dafale N.A."/>
            <person name="Purohit H.J."/>
        </authorList>
    </citation>
    <scope>NUCLEOTIDE SEQUENCE [LARGE SCALE GENOMIC DNA]</scope>
    <source>
        <strain evidence="2">ND21</strain>
    </source>
</reference>
<dbReference type="EMBL" id="LZEM01000021">
    <property type="protein sequence ID" value="OAZ39794.1"/>
    <property type="molecule type" value="Genomic_DNA"/>
</dbReference>
<protein>
    <submittedName>
        <fullName evidence="1">Uncharacterized protein</fullName>
    </submittedName>
</protein>